<accession>A0A7S1VS62</accession>
<sequence>MCASSTTDASTAIRSSPCAERDAVVVLITDDPPPPAVDPRHDVPTHITTKNAYQPSYISNQHPIIPLLPPISHCTSLTPLLLLLLLLLLSPSSPTAATPALCFGLLRKMIASLEKAGC</sequence>
<name>A0A7S1VS62_9STRA</name>
<proteinExistence type="predicted"/>
<dbReference type="EMBL" id="HBGK01047485">
    <property type="protein sequence ID" value="CAD9307252.1"/>
    <property type="molecule type" value="Transcribed_RNA"/>
</dbReference>
<reference evidence="1" key="1">
    <citation type="submission" date="2021-01" db="EMBL/GenBank/DDBJ databases">
        <authorList>
            <person name="Corre E."/>
            <person name="Pelletier E."/>
            <person name="Niang G."/>
            <person name="Scheremetjew M."/>
            <person name="Finn R."/>
            <person name="Kale V."/>
            <person name="Holt S."/>
            <person name="Cochrane G."/>
            <person name="Meng A."/>
            <person name="Brown T."/>
            <person name="Cohen L."/>
        </authorList>
    </citation>
    <scope>NUCLEOTIDE SEQUENCE</scope>
    <source>
        <strain evidence="1">CCMP 410</strain>
    </source>
</reference>
<evidence type="ECO:0000313" key="1">
    <source>
        <dbReference type="EMBL" id="CAD9307252.1"/>
    </source>
</evidence>
<protein>
    <submittedName>
        <fullName evidence="1">Uncharacterized protein</fullName>
    </submittedName>
</protein>
<organism evidence="1">
    <name type="scientific">Grammatophora oceanica</name>
    <dbReference type="NCBI Taxonomy" id="210454"/>
    <lineage>
        <taxon>Eukaryota</taxon>
        <taxon>Sar</taxon>
        <taxon>Stramenopiles</taxon>
        <taxon>Ochrophyta</taxon>
        <taxon>Bacillariophyta</taxon>
        <taxon>Fragilariophyceae</taxon>
        <taxon>Fragilariophycidae</taxon>
        <taxon>Rhabdonematales</taxon>
        <taxon>Grammatophoraceae</taxon>
        <taxon>Grammatophora</taxon>
    </lineage>
</organism>
<gene>
    <name evidence="1" type="ORF">GOCE00092_LOCUS24943</name>
</gene>
<dbReference type="AlphaFoldDB" id="A0A7S1VS62"/>